<keyword evidence="4" id="KW-1185">Reference proteome</keyword>
<feature type="region of interest" description="Disordered" evidence="1">
    <location>
        <begin position="364"/>
        <end position="432"/>
    </location>
</feature>
<dbReference type="AlphaFoldDB" id="A0A2R5GR21"/>
<feature type="region of interest" description="Disordered" evidence="1">
    <location>
        <begin position="528"/>
        <end position="554"/>
    </location>
</feature>
<comment type="caution">
    <text evidence="3">The sequence shown here is derived from an EMBL/GenBank/DDBJ whole genome shotgun (WGS) entry which is preliminary data.</text>
</comment>
<feature type="compositionally biased region" description="Polar residues" evidence="1">
    <location>
        <begin position="365"/>
        <end position="380"/>
    </location>
</feature>
<dbReference type="Proteomes" id="UP000241890">
    <property type="component" value="Unassembled WGS sequence"/>
</dbReference>
<keyword evidence="2" id="KW-1133">Transmembrane helix</keyword>
<gene>
    <name evidence="3" type="ORF">FCC1311_089842</name>
</gene>
<keyword evidence="2" id="KW-0812">Transmembrane</keyword>
<name>A0A2R5GR21_9STRA</name>
<evidence type="ECO:0000313" key="3">
    <source>
        <dbReference type="EMBL" id="GBG32759.1"/>
    </source>
</evidence>
<protein>
    <submittedName>
        <fullName evidence="3">Uncharacterized protein</fullName>
    </submittedName>
</protein>
<sequence length="554" mass="60274">MQQQAHQLQRENREFRLLGDNKTPTEALRGLSTLYGATVTHFDVQELVSDFGFNNDPLRTCIRILGAFEVVSRDEITNELVWNGMGRAFRGISGVVQDAVVSSSKATLVHLARRLTVVGFNEIMTPGPFNPWCAHELLSKYINLLVAPLSESNLDEMIAFFVELGYAIAIANAAIIWRLQRRRLAPRQLFVVIAIEEFQHGCAGGARAGFGSVKLEENVQKVRHSKQSGICRVIALAVPNTITIAGAGVLVGKLPSFGTRPEKGAPSQGFPATSTTQLSYLQHPLPVPKTAQGHPANAALVTERVLSDKEPKALESEPPLPTPSQMLKYQISCVEEFMTRYCAYYSKVTGNPIKVLTPEDLAMGNESQDGANSSRQSEVLGTQRKSELSVDVKKDNGPSLLSGSQSKESPQHQAISANQLKENMSRNGSAREDDVVLENEAPAALSALPSPRAASSTRNEFPDAVFSQDSMGSFSGTSQIFNISQEMLNISQFNLSQNSLSSLGPLGLSSNMENDCFPSSQVESSADRLGSFYEGLDKDIEQELTDTPEPARES</sequence>
<feature type="compositionally biased region" description="Basic and acidic residues" evidence="1">
    <location>
        <begin position="384"/>
        <end position="396"/>
    </location>
</feature>
<evidence type="ECO:0000256" key="2">
    <source>
        <dbReference type="SAM" id="Phobius"/>
    </source>
</evidence>
<feature type="compositionally biased region" description="Polar residues" evidence="1">
    <location>
        <begin position="399"/>
        <end position="428"/>
    </location>
</feature>
<dbReference type="InParanoid" id="A0A2R5GR21"/>
<reference evidence="3 4" key="1">
    <citation type="submission" date="2017-12" db="EMBL/GenBank/DDBJ databases">
        <title>Sequencing, de novo assembly and annotation of complete genome of a new Thraustochytrid species, strain FCC1311.</title>
        <authorList>
            <person name="Sedici K."/>
            <person name="Godart F."/>
            <person name="Aiese Cigliano R."/>
            <person name="Sanseverino W."/>
            <person name="Barakat M."/>
            <person name="Ortet P."/>
            <person name="Marechal E."/>
            <person name="Cagnac O."/>
            <person name="Amato A."/>
        </authorList>
    </citation>
    <scope>NUCLEOTIDE SEQUENCE [LARGE SCALE GENOMIC DNA]</scope>
</reference>
<keyword evidence="2" id="KW-0472">Membrane</keyword>
<accession>A0A2R5GR21</accession>
<dbReference type="EMBL" id="BEYU01000129">
    <property type="protein sequence ID" value="GBG32759.1"/>
    <property type="molecule type" value="Genomic_DNA"/>
</dbReference>
<feature type="transmembrane region" description="Helical" evidence="2">
    <location>
        <begin position="157"/>
        <end position="177"/>
    </location>
</feature>
<proteinExistence type="predicted"/>
<feature type="transmembrane region" description="Helical" evidence="2">
    <location>
        <begin position="230"/>
        <end position="251"/>
    </location>
</feature>
<evidence type="ECO:0000256" key="1">
    <source>
        <dbReference type="SAM" id="MobiDB-lite"/>
    </source>
</evidence>
<evidence type="ECO:0000313" key="4">
    <source>
        <dbReference type="Proteomes" id="UP000241890"/>
    </source>
</evidence>
<organism evidence="3 4">
    <name type="scientific">Hondaea fermentalgiana</name>
    <dbReference type="NCBI Taxonomy" id="2315210"/>
    <lineage>
        <taxon>Eukaryota</taxon>
        <taxon>Sar</taxon>
        <taxon>Stramenopiles</taxon>
        <taxon>Bigyra</taxon>
        <taxon>Labyrinthulomycetes</taxon>
        <taxon>Thraustochytrida</taxon>
        <taxon>Thraustochytriidae</taxon>
        <taxon>Hondaea</taxon>
    </lineage>
</organism>